<evidence type="ECO:0000259" key="5">
    <source>
        <dbReference type="Pfam" id="PF00578"/>
    </source>
</evidence>
<dbReference type="PANTHER" id="PTHR42852">
    <property type="entry name" value="THIOL:DISULFIDE INTERCHANGE PROTEIN DSBE"/>
    <property type="match status" value="1"/>
</dbReference>
<dbReference type="PANTHER" id="PTHR42852:SF6">
    <property type="entry name" value="THIOL:DISULFIDE INTERCHANGE PROTEIN DSBE"/>
    <property type="match status" value="1"/>
</dbReference>
<reference evidence="7 8" key="1">
    <citation type="submission" date="2023-04" db="EMBL/GenBank/DDBJ databases">
        <title>Draft genome sequence of acteroides sedimenti strain YN3PY1.</title>
        <authorList>
            <person name="Yoshida N."/>
        </authorList>
    </citation>
    <scope>NUCLEOTIDE SEQUENCE [LARGE SCALE GENOMIC DNA]</scope>
    <source>
        <strain evidence="7 8">YN3PY1</strain>
    </source>
</reference>
<keyword evidence="8" id="KW-1185">Reference proteome</keyword>
<evidence type="ECO:0008006" key="9">
    <source>
        <dbReference type="Google" id="ProtNLM"/>
    </source>
</evidence>
<name>A0ABM8II87_9BACE</name>
<dbReference type="RefSeq" id="WP_353330631.1">
    <property type="nucleotide sequence ID" value="NZ_AP028055.1"/>
</dbReference>
<dbReference type="PROSITE" id="PS51257">
    <property type="entry name" value="PROKAR_LIPOPROTEIN"/>
    <property type="match status" value="1"/>
</dbReference>
<dbReference type="SUPFAM" id="SSF52833">
    <property type="entry name" value="Thioredoxin-like"/>
    <property type="match status" value="1"/>
</dbReference>
<dbReference type="InterPro" id="IPR000866">
    <property type="entry name" value="AhpC/TSA"/>
</dbReference>
<dbReference type="InterPro" id="IPR050553">
    <property type="entry name" value="Thioredoxin_ResA/DsbE_sf"/>
</dbReference>
<evidence type="ECO:0000313" key="8">
    <source>
        <dbReference type="Proteomes" id="UP001496674"/>
    </source>
</evidence>
<feature type="domain" description="DUF4369" evidence="6">
    <location>
        <begin position="23"/>
        <end position="113"/>
    </location>
</feature>
<dbReference type="Gene3D" id="3.40.30.10">
    <property type="entry name" value="Glutaredoxin"/>
    <property type="match status" value="1"/>
</dbReference>
<evidence type="ECO:0000313" key="7">
    <source>
        <dbReference type="EMBL" id="BEG99807.1"/>
    </source>
</evidence>
<dbReference type="InterPro" id="IPR025380">
    <property type="entry name" value="DUF4369"/>
</dbReference>
<evidence type="ECO:0000256" key="4">
    <source>
        <dbReference type="ARBA" id="ARBA00023284"/>
    </source>
</evidence>
<keyword evidence="4" id="KW-0676">Redox-active center</keyword>
<comment type="subcellular location">
    <subcellularLocation>
        <location evidence="1">Cell envelope</location>
    </subcellularLocation>
</comment>
<gene>
    <name evidence="7" type="ORF">BSYN_20720</name>
</gene>
<dbReference type="Pfam" id="PF00578">
    <property type="entry name" value="AhpC-TSA"/>
    <property type="match status" value="1"/>
</dbReference>
<evidence type="ECO:0000256" key="1">
    <source>
        <dbReference type="ARBA" id="ARBA00004196"/>
    </source>
</evidence>
<evidence type="ECO:0000256" key="3">
    <source>
        <dbReference type="ARBA" id="ARBA00023157"/>
    </source>
</evidence>
<proteinExistence type="predicted"/>
<sequence>MKKSSLFILGTLILASCNNNPKFKIEGTVAGADGKMLYLEASGINDVEPLDSVKLKGEGEFSFKQLRPESPEFYRLRLDDKVINVSIDSTETVTIKTKLNDFSTGYAVEGSENCNKIKELTLKQIGLQNKIDALVKVAQKNKISSDVFEDSVAGMVKKYKDEVKMKYIFAAPNMTYAYFALFQKVNGYMLFDPMYSKDDIKCFQAVATSLNNAYPDADRSKNLYNIVIKGLKNTRPGKQKIIELPQEKLSQSGLIDINLKDINGVSRKLSDLKGKVVILDFTVYQAEGGVAHNYALRDLYNKYASQGLQIYQVSLDTDEHFWKTSADNLPWVCVHDDNGLQSRYVSVYNISKVPSFFVIDRNNELKKRDENIKNLEEEVKKLL</sequence>
<evidence type="ECO:0000256" key="2">
    <source>
        <dbReference type="ARBA" id="ARBA00022748"/>
    </source>
</evidence>
<dbReference type="Proteomes" id="UP001496674">
    <property type="component" value="Chromosome"/>
</dbReference>
<protein>
    <recommendedName>
        <fullName evidence="9">DUF4369 domain-containing protein</fullName>
    </recommendedName>
</protein>
<evidence type="ECO:0000259" key="6">
    <source>
        <dbReference type="Pfam" id="PF14289"/>
    </source>
</evidence>
<keyword evidence="3" id="KW-1015">Disulfide bond</keyword>
<dbReference type="EMBL" id="AP028055">
    <property type="protein sequence ID" value="BEG99807.1"/>
    <property type="molecule type" value="Genomic_DNA"/>
</dbReference>
<organism evidence="7 8">
    <name type="scientific">Bacteroides sedimenti</name>
    <dbReference type="NCBI Taxonomy" id="2136147"/>
    <lineage>
        <taxon>Bacteria</taxon>
        <taxon>Pseudomonadati</taxon>
        <taxon>Bacteroidota</taxon>
        <taxon>Bacteroidia</taxon>
        <taxon>Bacteroidales</taxon>
        <taxon>Bacteroidaceae</taxon>
        <taxon>Bacteroides</taxon>
    </lineage>
</organism>
<dbReference type="InterPro" id="IPR036249">
    <property type="entry name" value="Thioredoxin-like_sf"/>
</dbReference>
<dbReference type="Pfam" id="PF14289">
    <property type="entry name" value="DUF4369"/>
    <property type="match status" value="1"/>
</dbReference>
<feature type="domain" description="Alkyl hydroperoxide reductase subunit C/ Thiol specific antioxidant" evidence="5">
    <location>
        <begin position="255"/>
        <end position="367"/>
    </location>
</feature>
<keyword evidence="2" id="KW-0201">Cytochrome c-type biogenesis</keyword>
<accession>A0ABM8II87</accession>